<sequence length="174" mass="19382">MKHFDEIYEVAADNYGIVTTAQARVLGISKSELNRWVDIGRLERRGRGVYKLVMHTPTELDPYAEAVALVGGDSFLLGETVLAMHGLAFVNPRKLSIGTPKRVRKILPPWVEAVTVADKDTTHYEGIPSQTVTEAILDCRGRVMTERLRNAADAARQSGLITKSEHQRLKEELT</sequence>
<name>A0ABU6IEX0_9ACTN</name>
<dbReference type="RefSeq" id="WP_326425608.1">
    <property type="nucleotide sequence ID" value="NZ_JAYMFF010000002.1"/>
</dbReference>
<keyword evidence="3" id="KW-1185">Reference proteome</keyword>
<dbReference type="Proteomes" id="UP001349994">
    <property type="component" value="Unassembled WGS sequence"/>
</dbReference>
<reference evidence="2 3" key="1">
    <citation type="submission" date="2024-01" db="EMBL/GenBank/DDBJ databases">
        <title>novel species in genus Adlercreutzia.</title>
        <authorList>
            <person name="Liu X."/>
        </authorList>
    </citation>
    <scope>NUCLEOTIDE SEQUENCE [LARGE SCALE GENOMIC DNA]</scope>
    <source>
        <strain evidence="2 3">R7</strain>
    </source>
</reference>
<proteinExistence type="predicted"/>
<dbReference type="InterPro" id="IPR025159">
    <property type="entry name" value="AbiEi_N"/>
</dbReference>
<dbReference type="Pfam" id="PF13338">
    <property type="entry name" value="AbiEi_4"/>
    <property type="match status" value="1"/>
</dbReference>
<comment type="caution">
    <text evidence="2">The sequence shown here is derived from an EMBL/GenBank/DDBJ whole genome shotgun (WGS) entry which is preliminary data.</text>
</comment>
<dbReference type="EMBL" id="JAYMFF010000002">
    <property type="protein sequence ID" value="MEC4174990.1"/>
    <property type="molecule type" value="Genomic_DNA"/>
</dbReference>
<gene>
    <name evidence="2" type="ORF">VIN30_00815</name>
</gene>
<evidence type="ECO:0000313" key="3">
    <source>
        <dbReference type="Proteomes" id="UP001349994"/>
    </source>
</evidence>
<feature type="domain" description="AbiEi antitoxin N-terminal" evidence="1">
    <location>
        <begin position="6"/>
        <end position="50"/>
    </location>
</feature>
<protein>
    <submittedName>
        <fullName evidence="2">Type IV toxin-antitoxin system AbiEi family antitoxin domain-containing protein</fullName>
    </submittedName>
</protein>
<evidence type="ECO:0000313" key="2">
    <source>
        <dbReference type="EMBL" id="MEC4174990.1"/>
    </source>
</evidence>
<accession>A0ABU6IEX0</accession>
<organism evidence="2 3">
    <name type="scientific">Adlercreutzia wanghongyangiae</name>
    <dbReference type="NCBI Taxonomy" id="3111451"/>
    <lineage>
        <taxon>Bacteria</taxon>
        <taxon>Bacillati</taxon>
        <taxon>Actinomycetota</taxon>
        <taxon>Coriobacteriia</taxon>
        <taxon>Eggerthellales</taxon>
        <taxon>Eggerthellaceae</taxon>
        <taxon>Adlercreutzia</taxon>
    </lineage>
</organism>
<evidence type="ECO:0000259" key="1">
    <source>
        <dbReference type="Pfam" id="PF13338"/>
    </source>
</evidence>